<dbReference type="Gene3D" id="3.90.1150.10">
    <property type="entry name" value="Aspartate Aminotransferase, domain 1"/>
    <property type="match status" value="1"/>
</dbReference>
<dbReference type="Proteomes" id="UP000886780">
    <property type="component" value="Unassembled WGS sequence"/>
</dbReference>
<keyword evidence="4 5" id="KW-0663">Pyridoxal phosphate</keyword>
<dbReference type="GO" id="GO:0005737">
    <property type="term" value="C:cytoplasm"/>
    <property type="evidence" value="ECO:0007669"/>
    <property type="project" value="UniProtKB-SubCell"/>
</dbReference>
<dbReference type="GO" id="GO:0030170">
    <property type="term" value="F:pyridoxal phosphate binding"/>
    <property type="evidence" value="ECO:0007669"/>
    <property type="project" value="InterPro"/>
</dbReference>
<evidence type="ECO:0000313" key="7">
    <source>
        <dbReference type="Proteomes" id="UP000886780"/>
    </source>
</evidence>
<evidence type="ECO:0000256" key="5">
    <source>
        <dbReference type="HAMAP-Rule" id="MF_01107"/>
    </source>
</evidence>
<dbReference type="InterPro" id="IPR015424">
    <property type="entry name" value="PyrdxlP-dep_Trfase"/>
</dbReference>
<comment type="subcellular location">
    <subcellularLocation>
        <location evidence="5">Cytoplasm</location>
    </subcellularLocation>
</comment>
<dbReference type="GO" id="GO:0042802">
    <property type="term" value="F:identical protein binding"/>
    <property type="evidence" value="ECO:0007669"/>
    <property type="project" value="TreeGrafter"/>
</dbReference>
<dbReference type="HAMAP" id="MF_01107">
    <property type="entry name" value="ArgD_aminotrans_3"/>
    <property type="match status" value="1"/>
</dbReference>
<proteinExistence type="inferred from homology"/>
<dbReference type="Pfam" id="PF00202">
    <property type="entry name" value="Aminotran_3"/>
    <property type="match status" value="1"/>
</dbReference>
<feature type="binding site" evidence="5">
    <location>
        <position position="143"/>
    </location>
    <ligand>
        <name>N(2)-acetyl-L-ornithine</name>
        <dbReference type="ChEBI" id="CHEBI:57805"/>
    </ligand>
</feature>
<dbReference type="CDD" id="cd00610">
    <property type="entry name" value="OAT_like"/>
    <property type="match status" value="1"/>
</dbReference>
<evidence type="ECO:0000256" key="3">
    <source>
        <dbReference type="ARBA" id="ARBA00022679"/>
    </source>
</evidence>
<feature type="binding site" evidence="5">
    <location>
        <begin position="107"/>
        <end position="108"/>
    </location>
    <ligand>
        <name>pyridoxal 5'-phosphate</name>
        <dbReference type="ChEBI" id="CHEBI:597326"/>
    </ligand>
</feature>
<gene>
    <name evidence="5" type="primary">argD</name>
    <name evidence="6" type="ORF">IAA28_09845</name>
</gene>
<feature type="binding site" evidence="5">
    <location>
        <position position="283"/>
    </location>
    <ligand>
        <name>pyridoxal 5'-phosphate</name>
        <dbReference type="ChEBI" id="CHEBI:597326"/>
    </ligand>
</feature>
<dbReference type="PROSITE" id="PS00600">
    <property type="entry name" value="AA_TRANSFER_CLASS_3"/>
    <property type="match status" value="1"/>
</dbReference>
<evidence type="ECO:0000256" key="1">
    <source>
        <dbReference type="ARBA" id="ARBA00022576"/>
    </source>
</evidence>
<dbReference type="NCBIfam" id="TIGR00707">
    <property type="entry name" value="argD"/>
    <property type="match status" value="1"/>
</dbReference>
<dbReference type="PANTHER" id="PTHR11986">
    <property type="entry name" value="AMINOTRANSFERASE CLASS III"/>
    <property type="match status" value="1"/>
</dbReference>
<dbReference type="InterPro" id="IPR004636">
    <property type="entry name" value="AcOrn/SuccOrn_fam"/>
</dbReference>
<dbReference type="InterPro" id="IPR015422">
    <property type="entry name" value="PyrdxlP-dep_Trfase_small"/>
</dbReference>
<dbReference type="SUPFAM" id="SSF53383">
    <property type="entry name" value="PLP-dependent transferases"/>
    <property type="match status" value="1"/>
</dbReference>
<dbReference type="InterPro" id="IPR005814">
    <property type="entry name" value="Aminotrans_3"/>
</dbReference>
<dbReference type="InterPro" id="IPR050103">
    <property type="entry name" value="Class-III_PLP-dep_AT"/>
</dbReference>
<dbReference type="AlphaFoldDB" id="A0A9D2AXT1"/>
<comment type="subunit">
    <text evidence="5">Homodimer.</text>
</comment>
<evidence type="ECO:0000256" key="2">
    <source>
        <dbReference type="ARBA" id="ARBA00022605"/>
    </source>
</evidence>
<feature type="binding site" evidence="5">
    <location>
        <begin position="225"/>
        <end position="228"/>
    </location>
    <ligand>
        <name>pyridoxal 5'-phosphate</name>
        <dbReference type="ChEBI" id="CHEBI:597326"/>
    </ligand>
</feature>
<comment type="similarity">
    <text evidence="5">Belongs to the class-III pyridoxal-phosphate-dependent aminotransferase family. ArgD subfamily.</text>
</comment>
<feature type="modified residue" description="N6-(pyridoxal phosphate)lysine" evidence="5">
    <location>
        <position position="254"/>
    </location>
</feature>
<comment type="cofactor">
    <cofactor evidence="5">
        <name>pyridoxal 5'-phosphate</name>
        <dbReference type="ChEBI" id="CHEBI:597326"/>
    </cofactor>
    <text evidence="5">Binds 1 pyridoxal phosphate per subunit.</text>
</comment>
<dbReference type="GO" id="GO:0003992">
    <property type="term" value="F:N2-acetyl-L-ornithine:2-oxoglutarate 5-aminotransferase activity"/>
    <property type="evidence" value="ECO:0007669"/>
    <property type="project" value="UniProtKB-UniRule"/>
</dbReference>
<keyword evidence="2 5" id="KW-0028">Amino-acid biosynthesis</keyword>
<comment type="caution">
    <text evidence="6">The sequence shown here is derived from an EMBL/GenBank/DDBJ whole genome shotgun (WGS) entry which is preliminary data.</text>
</comment>
<dbReference type="PIRSF" id="PIRSF000521">
    <property type="entry name" value="Transaminase_4ab_Lys_Orn"/>
    <property type="match status" value="1"/>
</dbReference>
<keyword evidence="3 5" id="KW-0808">Transferase</keyword>
<reference evidence="6" key="1">
    <citation type="journal article" date="2021" name="PeerJ">
        <title>Extensive microbial diversity within the chicken gut microbiome revealed by metagenomics and culture.</title>
        <authorList>
            <person name="Gilroy R."/>
            <person name="Ravi A."/>
            <person name="Getino M."/>
            <person name="Pursley I."/>
            <person name="Horton D.L."/>
            <person name="Alikhan N.F."/>
            <person name="Baker D."/>
            <person name="Gharbi K."/>
            <person name="Hall N."/>
            <person name="Watson M."/>
            <person name="Adriaenssens E.M."/>
            <person name="Foster-Nyarko E."/>
            <person name="Jarju S."/>
            <person name="Secka A."/>
            <person name="Antonio M."/>
            <person name="Oren A."/>
            <person name="Chaudhuri R.R."/>
            <person name="La Ragione R."/>
            <person name="Hildebrand F."/>
            <person name="Pallen M.J."/>
        </authorList>
    </citation>
    <scope>NUCLEOTIDE SEQUENCE</scope>
    <source>
        <strain evidence="6">ChiGjej4B4-12881</strain>
    </source>
</reference>
<dbReference type="InterPro" id="IPR049704">
    <property type="entry name" value="Aminotrans_3_PPA_site"/>
</dbReference>
<dbReference type="NCBIfam" id="NF002325">
    <property type="entry name" value="PRK01278.1"/>
    <property type="match status" value="1"/>
</dbReference>
<dbReference type="EC" id="2.6.1.11" evidence="5"/>
<keyword evidence="5" id="KW-0055">Arginine biosynthesis</keyword>
<protein>
    <recommendedName>
        <fullName evidence="5">Acetylornithine aminotransferase</fullName>
        <shortName evidence="5">ACOAT</shortName>
        <ecNumber evidence="5">2.6.1.11</ecNumber>
    </recommendedName>
</protein>
<dbReference type="EMBL" id="DXEU01000182">
    <property type="protein sequence ID" value="HIX53094.1"/>
    <property type="molecule type" value="Genomic_DNA"/>
</dbReference>
<keyword evidence="1 5" id="KW-0032">Aminotransferase</keyword>
<dbReference type="Gene3D" id="3.40.640.10">
    <property type="entry name" value="Type I PLP-dependent aspartate aminotransferase-like (Major domain)"/>
    <property type="match status" value="1"/>
</dbReference>
<evidence type="ECO:0000256" key="4">
    <source>
        <dbReference type="ARBA" id="ARBA00022898"/>
    </source>
</evidence>
<sequence length="397" mass="43059">MTYQEIKQEESCYVMNTYGRYPVALEKGKGARLWDVEGKEYIDMASGIGVNCLGYGDWDLVKAVSEQASKLMHVSNLYTTIPMVKTAKTLVIFSGLENGKVFFANSGAEANEGAIKLARKYSFDRYGEGRSKIITLKNSFHGRTVTTLKATGQDKFHQYFFPFTEGFDYAEPGDLEDLKNKADGTACAVMMELVQGEGGVLPLNMEYVQAVERFCRERDLLLIVDEVQTGIGRTGSLFCFQQYKIRPDVVTLAKGLGGGLPIGAVLAAGSCSQVLGPGTHASTFGGSPTVCAAANAVLAKVNDPIFLEKVRSKGDYIRRNILDLHAPAVKAVRGMGLMIGIQVEEGKQGEYVNALMEKGVLALMAGKDTVRLLPPLTITIEEIDQALAAMSQVFGAE</sequence>
<feature type="binding site" evidence="5">
    <location>
        <position position="140"/>
    </location>
    <ligand>
        <name>pyridoxal 5'-phosphate</name>
        <dbReference type="ChEBI" id="CHEBI:597326"/>
    </ligand>
</feature>
<dbReference type="FunFam" id="3.40.640.10:FF:000004">
    <property type="entry name" value="Acetylornithine aminotransferase"/>
    <property type="match status" value="1"/>
</dbReference>
<dbReference type="InterPro" id="IPR015421">
    <property type="entry name" value="PyrdxlP-dep_Trfase_major"/>
</dbReference>
<dbReference type="GO" id="GO:0006526">
    <property type="term" value="P:L-arginine biosynthetic process"/>
    <property type="evidence" value="ECO:0007669"/>
    <property type="project" value="UniProtKB-UniRule"/>
</dbReference>
<name>A0A9D2AXT1_9FIRM</name>
<evidence type="ECO:0000313" key="6">
    <source>
        <dbReference type="EMBL" id="HIX53094.1"/>
    </source>
</evidence>
<reference evidence="6" key="2">
    <citation type="submission" date="2021-04" db="EMBL/GenBank/DDBJ databases">
        <authorList>
            <person name="Gilroy R."/>
        </authorList>
    </citation>
    <scope>NUCLEOTIDE SEQUENCE</scope>
    <source>
        <strain evidence="6">ChiGjej4B4-12881</strain>
    </source>
</reference>
<comment type="miscellaneous">
    <text evidence="5">May also have succinyldiaminopimelate aminotransferase activity, thus carrying out the corresponding step in lysine biosynthesis.</text>
</comment>
<comment type="pathway">
    <text evidence="5">Amino-acid biosynthesis; L-arginine biosynthesis; N(2)-acetyl-L-ornithine from L-glutamate: step 4/4.</text>
</comment>
<organism evidence="6 7">
    <name type="scientific">Candidatus Lachnoclostridium stercoripullorum</name>
    <dbReference type="NCBI Taxonomy" id="2838635"/>
    <lineage>
        <taxon>Bacteria</taxon>
        <taxon>Bacillati</taxon>
        <taxon>Bacillota</taxon>
        <taxon>Clostridia</taxon>
        <taxon>Lachnospirales</taxon>
        <taxon>Lachnospiraceae</taxon>
    </lineage>
</organism>
<accession>A0A9D2AXT1</accession>
<dbReference type="PANTHER" id="PTHR11986:SF79">
    <property type="entry name" value="ACETYLORNITHINE AMINOTRANSFERASE, MITOCHONDRIAL"/>
    <property type="match status" value="1"/>
</dbReference>
<keyword evidence="5" id="KW-0963">Cytoplasm</keyword>
<comment type="catalytic activity">
    <reaction evidence="5">
        <text>N(2)-acetyl-L-ornithine + 2-oxoglutarate = N-acetyl-L-glutamate 5-semialdehyde + L-glutamate</text>
        <dbReference type="Rhea" id="RHEA:18049"/>
        <dbReference type="ChEBI" id="CHEBI:16810"/>
        <dbReference type="ChEBI" id="CHEBI:29123"/>
        <dbReference type="ChEBI" id="CHEBI:29985"/>
        <dbReference type="ChEBI" id="CHEBI:57805"/>
        <dbReference type="EC" id="2.6.1.11"/>
    </reaction>
</comment>
<feature type="binding site" evidence="5">
    <location>
        <position position="282"/>
    </location>
    <ligand>
        <name>N(2)-acetyl-L-ornithine</name>
        <dbReference type="ChEBI" id="CHEBI:57805"/>
    </ligand>
</feature>